<dbReference type="EMBL" id="QGKX02000004">
    <property type="protein sequence ID" value="KAF3603671.1"/>
    <property type="molecule type" value="Genomic_DNA"/>
</dbReference>
<dbReference type="AlphaFoldDB" id="A0A8S9SPR4"/>
<organism evidence="1 2">
    <name type="scientific">Brassica cretica</name>
    <name type="common">Mustard</name>
    <dbReference type="NCBI Taxonomy" id="69181"/>
    <lineage>
        <taxon>Eukaryota</taxon>
        <taxon>Viridiplantae</taxon>
        <taxon>Streptophyta</taxon>
        <taxon>Embryophyta</taxon>
        <taxon>Tracheophyta</taxon>
        <taxon>Spermatophyta</taxon>
        <taxon>Magnoliopsida</taxon>
        <taxon>eudicotyledons</taxon>
        <taxon>Gunneridae</taxon>
        <taxon>Pentapetalae</taxon>
        <taxon>rosids</taxon>
        <taxon>malvids</taxon>
        <taxon>Brassicales</taxon>
        <taxon>Brassicaceae</taxon>
        <taxon>Brassiceae</taxon>
        <taxon>Brassica</taxon>
    </lineage>
</organism>
<gene>
    <name evidence="1" type="ORF">F2Q69_00038661</name>
</gene>
<protein>
    <submittedName>
        <fullName evidence="1">Uncharacterized protein</fullName>
    </submittedName>
</protein>
<proteinExistence type="predicted"/>
<evidence type="ECO:0000313" key="1">
    <source>
        <dbReference type="EMBL" id="KAF3603671.1"/>
    </source>
</evidence>
<sequence length="131" mass="14296">MFGCRGLNVLFVSVDSGDISRQIIRYFSDKLMKSPSDHAAGIIDGSYHPGRVRNLSEKHCEVPGLEVVIVVARFMKLTSDPDVHGMFGTLSEERHKRQGAAIINVGTNAVSDTSRKSGYRLVGDVDFAQAS</sequence>
<dbReference type="Gene3D" id="3.40.50.720">
    <property type="entry name" value="NAD(P)-binding Rossmann-like Domain"/>
    <property type="match status" value="1"/>
</dbReference>
<accession>A0A8S9SPR4</accession>
<comment type="caution">
    <text evidence="1">The sequence shown here is derived from an EMBL/GenBank/DDBJ whole genome shotgun (WGS) entry which is preliminary data.</text>
</comment>
<name>A0A8S9SPR4_BRACR</name>
<evidence type="ECO:0000313" key="2">
    <source>
        <dbReference type="Proteomes" id="UP000712600"/>
    </source>
</evidence>
<reference evidence="1" key="1">
    <citation type="submission" date="2019-12" db="EMBL/GenBank/DDBJ databases">
        <title>Genome sequencing and annotation of Brassica cretica.</title>
        <authorList>
            <person name="Studholme D.J."/>
            <person name="Sarris P."/>
        </authorList>
    </citation>
    <scope>NUCLEOTIDE SEQUENCE</scope>
    <source>
        <strain evidence="1">PFS-109/04</strain>
        <tissue evidence="1">Leaf</tissue>
    </source>
</reference>
<dbReference type="Proteomes" id="UP000712600">
    <property type="component" value="Unassembled WGS sequence"/>
</dbReference>